<keyword evidence="2" id="KW-1185">Reference proteome</keyword>
<accession>A0A5B7FXH5</accession>
<dbReference type="Proteomes" id="UP000324222">
    <property type="component" value="Unassembled WGS sequence"/>
</dbReference>
<organism evidence="1 2">
    <name type="scientific">Portunus trituberculatus</name>
    <name type="common">Swimming crab</name>
    <name type="synonym">Neptunus trituberculatus</name>
    <dbReference type="NCBI Taxonomy" id="210409"/>
    <lineage>
        <taxon>Eukaryota</taxon>
        <taxon>Metazoa</taxon>
        <taxon>Ecdysozoa</taxon>
        <taxon>Arthropoda</taxon>
        <taxon>Crustacea</taxon>
        <taxon>Multicrustacea</taxon>
        <taxon>Malacostraca</taxon>
        <taxon>Eumalacostraca</taxon>
        <taxon>Eucarida</taxon>
        <taxon>Decapoda</taxon>
        <taxon>Pleocyemata</taxon>
        <taxon>Brachyura</taxon>
        <taxon>Eubrachyura</taxon>
        <taxon>Portunoidea</taxon>
        <taxon>Portunidae</taxon>
        <taxon>Portuninae</taxon>
        <taxon>Portunus</taxon>
    </lineage>
</organism>
<name>A0A5B7FXH5_PORTR</name>
<sequence>MTLLLRRFKSIILSIFYNLLLLGVGHKMDGQLSRRSSSLAAAGVLFGISESQTVTFFTVSCRNVTGFSHTLS</sequence>
<gene>
    <name evidence="1" type="ORF">E2C01_043855</name>
</gene>
<comment type="caution">
    <text evidence="1">The sequence shown here is derived from an EMBL/GenBank/DDBJ whole genome shotgun (WGS) entry which is preliminary data.</text>
</comment>
<dbReference type="EMBL" id="VSRR010009244">
    <property type="protein sequence ID" value="MPC50035.1"/>
    <property type="molecule type" value="Genomic_DNA"/>
</dbReference>
<dbReference type="AlphaFoldDB" id="A0A5B7FXH5"/>
<evidence type="ECO:0000313" key="2">
    <source>
        <dbReference type="Proteomes" id="UP000324222"/>
    </source>
</evidence>
<proteinExistence type="predicted"/>
<protein>
    <submittedName>
        <fullName evidence="1">Uncharacterized protein</fullName>
    </submittedName>
</protein>
<reference evidence="1 2" key="1">
    <citation type="submission" date="2019-05" db="EMBL/GenBank/DDBJ databases">
        <title>Another draft genome of Portunus trituberculatus and its Hox gene families provides insights of decapod evolution.</title>
        <authorList>
            <person name="Jeong J.-H."/>
            <person name="Song I."/>
            <person name="Kim S."/>
            <person name="Choi T."/>
            <person name="Kim D."/>
            <person name="Ryu S."/>
            <person name="Kim W."/>
        </authorList>
    </citation>
    <scope>NUCLEOTIDE SEQUENCE [LARGE SCALE GENOMIC DNA]</scope>
    <source>
        <tissue evidence="1">Muscle</tissue>
    </source>
</reference>
<evidence type="ECO:0000313" key="1">
    <source>
        <dbReference type="EMBL" id="MPC50035.1"/>
    </source>
</evidence>